<protein>
    <submittedName>
        <fullName evidence="1">Uncharacterized protein</fullName>
    </submittedName>
</protein>
<comment type="caution">
    <text evidence="1">The sequence shown here is derived from an EMBL/GenBank/DDBJ whole genome shotgun (WGS) entry which is preliminary data.</text>
</comment>
<organism evidence="1 2">
    <name type="scientific">Auriscalpium vulgare</name>
    <dbReference type="NCBI Taxonomy" id="40419"/>
    <lineage>
        <taxon>Eukaryota</taxon>
        <taxon>Fungi</taxon>
        <taxon>Dikarya</taxon>
        <taxon>Basidiomycota</taxon>
        <taxon>Agaricomycotina</taxon>
        <taxon>Agaricomycetes</taxon>
        <taxon>Russulales</taxon>
        <taxon>Auriscalpiaceae</taxon>
        <taxon>Auriscalpium</taxon>
    </lineage>
</organism>
<dbReference type="Proteomes" id="UP000814033">
    <property type="component" value="Unassembled WGS sequence"/>
</dbReference>
<evidence type="ECO:0000313" key="2">
    <source>
        <dbReference type="Proteomes" id="UP000814033"/>
    </source>
</evidence>
<evidence type="ECO:0000313" key="1">
    <source>
        <dbReference type="EMBL" id="KAI0052134.1"/>
    </source>
</evidence>
<accession>A0ACB8S6D7</accession>
<proteinExistence type="predicted"/>
<gene>
    <name evidence="1" type="ORF">FA95DRAFT_1602095</name>
</gene>
<name>A0ACB8S6D7_9AGAM</name>
<dbReference type="EMBL" id="MU275847">
    <property type="protein sequence ID" value="KAI0052134.1"/>
    <property type="molecule type" value="Genomic_DNA"/>
</dbReference>
<reference evidence="1" key="1">
    <citation type="submission" date="2021-02" db="EMBL/GenBank/DDBJ databases">
        <authorList>
            <consortium name="DOE Joint Genome Institute"/>
            <person name="Ahrendt S."/>
            <person name="Looney B.P."/>
            <person name="Miyauchi S."/>
            <person name="Morin E."/>
            <person name="Drula E."/>
            <person name="Courty P.E."/>
            <person name="Chicoki N."/>
            <person name="Fauchery L."/>
            <person name="Kohler A."/>
            <person name="Kuo A."/>
            <person name="Labutti K."/>
            <person name="Pangilinan J."/>
            <person name="Lipzen A."/>
            <person name="Riley R."/>
            <person name="Andreopoulos W."/>
            <person name="He G."/>
            <person name="Johnson J."/>
            <person name="Barry K.W."/>
            <person name="Grigoriev I.V."/>
            <person name="Nagy L."/>
            <person name="Hibbett D."/>
            <person name="Henrissat B."/>
            <person name="Matheny P.B."/>
            <person name="Labbe J."/>
            <person name="Martin F."/>
        </authorList>
    </citation>
    <scope>NUCLEOTIDE SEQUENCE</scope>
    <source>
        <strain evidence="1">FP105234-sp</strain>
    </source>
</reference>
<keyword evidence="2" id="KW-1185">Reference proteome</keyword>
<reference evidence="1" key="2">
    <citation type="journal article" date="2022" name="New Phytol.">
        <title>Evolutionary transition to the ectomycorrhizal habit in the genomes of a hyperdiverse lineage of mushroom-forming fungi.</title>
        <authorList>
            <person name="Looney B."/>
            <person name="Miyauchi S."/>
            <person name="Morin E."/>
            <person name="Drula E."/>
            <person name="Courty P.E."/>
            <person name="Kohler A."/>
            <person name="Kuo A."/>
            <person name="LaButti K."/>
            <person name="Pangilinan J."/>
            <person name="Lipzen A."/>
            <person name="Riley R."/>
            <person name="Andreopoulos W."/>
            <person name="He G."/>
            <person name="Johnson J."/>
            <person name="Nolan M."/>
            <person name="Tritt A."/>
            <person name="Barry K.W."/>
            <person name="Grigoriev I.V."/>
            <person name="Nagy L.G."/>
            <person name="Hibbett D."/>
            <person name="Henrissat B."/>
            <person name="Matheny P.B."/>
            <person name="Labbe J."/>
            <person name="Martin F.M."/>
        </authorList>
    </citation>
    <scope>NUCLEOTIDE SEQUENCE</scope>
    <source>
        <strain evidence="1">FP105234-sp</strain>
    </source>
</reference>
<sequence length="505" mass="55675">MSDTPVTPPVKDPSSLLFEQPRVRRTILASYWAVIILAVPLWWSTTSIERLSLPVSRVSTNEDKQLRFPLRVHIDVGQSPDNAHEVAVAVQERFTARKERSLGKLDAVELTLVAGEAVQPSDSDMYRVSISDDISHPLQYERRLAVPSSLTSQTPDIVASLFTPYTSRGSQSFEHIVSKYSPRYRLAFTLLNEDAASGKSVVGWDVQEAVSRHLSPILRQMGVLHNFTVESQVRFYAPLAFQPDLLMVGDETLHGLTQEDLKVFVNSAEWTLASSVSNDPVLHFVLFVPSVSHTPLRILDHELKPTSSNAFILPQWGGIVLLSLPSDSPSSSYLSEAALSSTFNTFRGQLLKLLGVSDLPLGVETNATLPLTDWQLDTLYRQRAVENTAGSKETLGSIVRLVDQISTMPVGHGVRGDIEDSLDALEKAYAVSWNSPTQALGNSAKALTHASRAFFSPGMLALLYFPAEHKYAVYTPLFAPVAVPLVVTALREFSAWSKARRNART</sequence>